<sequence length="286" mass="30122">MRIAIIGLGLIGGSIGLGLKRCNVEGLTCQVIGISRREETIQAAIDRGAIDEGTTDLKLGVKDADLVFICTPISLIIPTLKTIVPALKQGAIVTDVASTKGLIVAQAEKLTPKGCFFVGGHPMAGKEKVKLEAAEADLFKGATWVLTPTDNTDKNALETVAEYVALLGGKVMKMEPKLHDLVVAGISHMPLAVAAALVNTIAEAKEGQAEMKKTAASGFRDTTRVASGDPILGVDMFTTNKAAVLKMIVAFKASLSNLEKVIKDGNAERIKAELEKAKSLRDSIYG</sequence>
<dbReference type="InterPro" id="IPR046826">
    <property type="entry name" value="PDH_N"/>
</dbReference>
<evidence type="ECO:0000259" key="3">
    <source>
        <dbReference type="PROSITE" id="PS51176"/>
    </source>
</evidence>
<name>A0A1F4TK79_UNCSA</name>
<dbReference type="InterPro" id="IPR003099">
    <property type="entry name" value="Prephen_DH"/>
</dbReference>
<dbReference type="PROSITE" id="PS51176">
    <property type="entry name" value="PDH_ADH"/>
    <property type="match status" value="1"/>
</dbReference>
<dbReference type="PANTHER" id="PTHR21363">
    <property type="entry name" value="PREPHENATE DEHYDROGENASE"/>
    <property type="match status" value="1"/>
</dbReference>
<dbReference type="Gene3D" id="3.40.50.720">
    <property type="entry name" value="NAD(P)-binding Rossmann-like Domain"/>
    <property type="match status" value="1"/>
</dbReference>
<dbReference type="Pfam" id="PF02153">
    <property type="entry name" value="PDH_N"/>
    <property type="match status" value="1"/>
</dbReference>
<evidence type="ECO:0000313" key="4">
    <source>
        <dbReference type="EMBL" id="OGC33106.1"/>
    </source>
</evidence>
<dbReference type="InterPro" id="IPR046825">
    <property type="entry name" value="PDH_C"/>
</dbReference>
<dbReference type="GO" id="GO:0004665">
    <property type="term" value="F:prephenate dehydrogenase (NADP+) activity"/>
    <property type="evidence" value="ECO:0007669"/>
    <property type="project" value="InterPro"/>
</dbReference>
<dbReference type="InterPro" id="IPR050812">
    <property type="entry name" value="Preph/Arog_dehydrog"/>
</dbReference>
<dbReference type="InterPro" id="IPR008927">
    <property type="entry name" value="6-PGluconate_DH-like_C_sf"/>
</dbReference>
<dbReference type="SUPFAM" id="SSF51735">
    <property type="entry name" value="NAD(P)-binding Rossmann-fold domains"/>
    <property type="match status" value="1"/>
</dbReference>
<dbReference type="GO" id="GO:0006571">
    <property type="term" value="P:tyrosine biosynthetic process"/>
    <property type="evidence" value="ECO:0007669"/>
    <property type="project" value="InterPro"/>
</dbReference>
<proteinExistence type="inferred from homology"/>
<dbReference type="SUPFAM" id="SSF48179">
    <property type="entry name" value="6-phosphogluconate dehydrogenase C-terminal domain-like"/>
    <property type="match status" value="1"/>
</dbReference>
<feature type="domain" description="Prephenate/arogenate dehydrogenase" evidence="3">
    <location>
        <begin position="1"/>
        <end position="286"/>
    </location>
</feature>
<dbReference type="EMBL" id="MEUI01000040">
    <property type="protein sequence ID" value="OGC33106.1"/>
    <property type="molecule type" value="Genomic_DNA"/>
</dbReference>
<gene>
    <name evidence="4" type="ORF">A2462_08690</name>
</gene>
<dbReference type="AlphaFoldDB" id="A0A1F4TK79"/>
<dbReference type="GO" id="GO:0008977">
    <property type="term" value="F:prephenate dehydrogenase (NAD+) activity"/>
    <property type="evidence" value="ECO:0007669"/>
    <property type="project" value="InterPro"/>
</dbReference>
<dbReference type="GO" id="GO:0070403">
    <property type="term" value="F:NAD+ binding"/>
    <property type="evidence" value="ECO:0007669"/>
    <property type="project" value="InterPro"/>
</dbReference>
<evidence type="ECO:0000313" key="5">
    <source>
        <dbReference type="Proteomes" id="UP000177309"/>
    </source>
</evidence>
<dbReference type="Proteomes" id="UP000177309">
    <property type="component" value="Unassembled WGS sequence"/>
</dbReference>
<reference evidence="4 5" key="1">
    <citation type="journal article" date="2016" name="Nat. Commun.">
        <title>Thousands of microbial genomes shed light on interconnected biogeochemical processes in an aquifer system.</title>
        <authorList>
            <person name="Anantharaman K."/>
            <person name="Brown C.T."/>
            <person name="Hug L.A."/>
            <person name="Sharon I."/>
            <person name="Castelle C.J."/>
            <person name="Probst A.J."/>
            <person name="Thomas B.C."/>
            <person name="Singh A."/>
            <person name="Wilkins M.J."/>
            <person name="Karaoz U."/>
            <person name="Brodie E.L."/>
            <person name="Williams K.H."/>
            <person name="Hubbard S.S."/>
            <person name="Banfield J.F."/>
        </authorList>
    </citation>
    <scope>NUCLEOTIDE SEQUENCE [LARGE SCALE GENOMIC DNA]</scope>
</reference>
<dbReference type="InterPro" id="IPR036291">
    <property type="entry name" value="NAD(P)-bd_dom_sf"/>
</dbReference>
<dbReference type="PANTHER" id="PTHR21363:SF0">
    <property type="entry name" value="PREPHENATE DEHYDROGENASE [NADP(+)]"/>
    <property type="match status" value="1"/>
</dbReference>
<comment type="caution">
    <text evidence="4">The sequence shown here is derived from an EMBL/GenBank/DDBJ whole genome shotgun (WGS) entry which is preliminary data.</text>
</comment>
<keyword evidence="2" id="KW-0560">Oxidoreductase</keyword>
<evidence type="ECO:0000256" key="1">
    <source>
        <dbReference type="ARBA" id="ARBA00007964"/>
    </source>
</evidence>
<accession>A0A1F4TK79</accession>
<dbReference type="Pfam" id="PF20463">
    <property type="entry name" value="PDH_C"/>
    <property type="match status" value="1"/>
</dbReference>
<organism evidence="4 5">
    <name type="scientific">candidate division WOR-1 bacterium RIFOXYC2_FULL_41_25</name>
    <dbReference type="NCBI Taxonomy" id="1802586"/>
    <lineage>
        <taxon>Bacteria</taxon>
        <taxon>Bacillati</taxon>
        <taxon>Saganbacteria</taxon>
    </lineage>
</organism>
<evidence type="ECO:0000256" key="2">
    <source>
        <dbReference type="ARBA" id="ARBA00023002"/>
    </source>
</evidence>
<comment type="similarity">
    <text evidence="1">Belongs to the prephenate/arogenate dehydrogenase family.</text>
</comment>
<dbReference type="FunFam" id="3.40.50.720:FF:000208">
    <property type="entry name" value="Prephenate dehydrogenase"/>
    <property type="match status" value="1"/>
</dbReference>
<protein>
    <recommendedName>
        <fullName evidence="3">Prephenate/arogenate dehydrogenase domain-containing protein</fullName>
    </recommendedName>
</protein>
<dbReference type="Gene3D" id="1.10.3660.10">
    <property type="entry name" value="6-phosphogluconate dehydrogenase C-terminal like domain"/>
    <property type="match status" value="1"/>
</dbReference>